<protein>
    <submittedName>
        <fullName evidence="2">N-acetyltransferase</fullName>
    </submittedName>
</protein>
<dbReference type="SUPFAM" id="SSF55729">
    <property type="entry name" value="Acyl-CoA N-acyltransferases (Nat)"/>
    <property type="match status" value="1"/>
</dbReference>
<evidence type="ECO:0000313" key="2">
    <source>
        <dbReference type="EMBL" id="MCQ4122505.1"/>
    </source>
</evidence>
<dbReference type="RefSeq" id="WP_255974186.1">
    <property type="nucleotide sequence ID" value="NZ_JANFQF010000031.1"/>
</dbReference>
<organism evidence="2 3">
    <name type="scientific">Rhodococcus tibetensis</name>
    <dbReference type="NCBI Taxonomy" id="2965064"/>
    <lineage>
        <taxon>Bacteria</taxon>
        <taxon>Bacillati</taxon>
        <taxon>Actinomycetota</taxon>
        <taxon>Actinomycetes</taxon>
        <taxon>Mycobacteriales</taxon>
        <taxon>Nocardiaceae</taxon>
        <taxon>Rhodococcus</taxon>
    </lineage>
</organism>
<dbReference type="InterPro" id="IPR016181">
    <property type="entry name" value="Acyl_CoA_acyltransferase"/>
</dbReference>
<dbReference type="PROSITE" id="PS51729">
    <property type="entry name" value="GNAT_YJDJ"/>
    <property type="match status" value="1"/>
</dbReference>
<sequence length="108" mass="12335">MTSQQARDNPQRNRYELIEDGDVTGFIEYSAGDGVLALTHTEVGDAFEGKGYASRLVKDTLDDARVRGLAILPECTYVQQWIRKHPDYRTVVPENDRGRFDLERSEDE</sequence>
<evidence type="ECO:0000313" key="3">
    <source>
        <dbReference type="Proteomes" id="UP001524501"/>
    </source>
</evidence>
<dbReference type="Gene3D" id="3.40.630.30">
    <property type="match status" value="1"/>
</dbReference>
<gene>
    <name evidence="2" type="ORF">NOF53_25680</name>
</gene>
<dbReference type="InterPro" id="IPR031165">
    <property type="entry name" value="GNAT_YJDJ"/>
</dbReference>
<accession>A0ABT1QL33</accession>
<name>A0ABT1QL33_9NOCA</name>
<dbReference type="EMBL" id="JANFQF010000031">
    <property type="protein sequence ID" value="MCQ4122505.1"/>
    <property type="molecule type" value="Genomic_DNA"/>
</dbReference>
<dbReference type="InterPro" id="IPR045057">
    <property type="entry name" value="Gcn5-rel_NAT"/>
</dbReference>
<feature type="domain" description="N-acetyltransferase" evidence="1">
    <location>
        <begin position="7"/>
        <end position="93"/>
    </location>
</feature>
<dbReference type="PANTHER" id="PTHR31435:SF10">
    <property type="entry name" value="BSR4717 PROTEIN"/>
    <property type="match status" value="1"/>
</dbReference>
<dbReference type="Pfam" id="PF14542">
    <property type="entry name" value="Acetyltransf_CG"/>
    <property type="match status" value="1"/>
</dbReference>
<dbReference type="PANTHER" id="PTHR31435">
    <property type="entry name" value="PROTEIN NATD1"/>
    <property type="match status" value="1"/>
</dbReference>
<comment type="caution">
    <text evidence="2">The sequence shown here is derived from an EMBL/GenBank/DDBJ whole genome shotgun (WGS) entry which is preliminary data.</text>
</comment>
<reference evidence="2 3" key="1">
    <citation type="submission" date="2022-07" db="EMBL/GenBank/DDBJ databases">
        <title>Degradation activity of malathion, p-nitrophenol and potential low-temperature adaptation strategy of Rhodococcus sp. FXJ9.536.</title>
        <authorList>
            <person name="Huang J."/>
            <person name="Huang Y."/>
        </authorList>
    </citation>
    <scope>NUCLEOTIDE SEQUENCE [LARGE SCALE GENOMIC DNA]</scope>
    <source>
        <strain evidence="2 3">FXJ9.536</strain>
    </source>
</reference>
<evidence type="ECO:0000259" key="1">
    <source>
        <dbReference type="PROSITE" id="PS51729"/>
    </source>
</evidence>
<dbReference type="Proteomes" id="UP001524501">
    <property type="component" value="Unassembled WGS sequence"/>
</dbReference>
<keyword evidence="3" id="KW-1185">Reference proteome</keyword>
<proteinExistence type="predicted"/>